<accession>A0A1J4L0Q6</accession>
<comment type="caution">
    <text evidence="2">The sequence shown here is derived from an EMBL/GenBank/DDBJ whole genome shotgun (WGS) entry which is preliminary data.</text>
</comment>
<protein>
    <submittedName>
        <fullName evidence="2">Uncharacterized protein</fullName>
    </submittedName>
</protein>
<dbReference type="OrthoDB" id="10264890at2759"/>
<feature type="region of interest" description="Disordered" evidence="1">
    <location>
        <begin position="254"/>
        <end position="277"/>
    </location>
</feature>
<dbReference type="RefSeq" id="XP_068370155.1">
    <property type="nucleotide sequence ID" value="XM_068496806.1"/>
</dbReference>
<name>A0A1J4L0Q6_9EUKA</name>
<keyword evidence="3" id="KW-1185">Reference proteome</keyword>
<organism evidence="2 3">
    <name type="scientific">Tritrichomonas foetus</name>
    <dbReference type="NCBI Taxonomy" id="1144522"/>
    <lineage>
        <taxon>Eukaryota</taxon>
        <taxon>Metamonada</taxon>
        <taxon>Parabasalia</taxon>
        <taxon>Tritrichomonadida</taxon>
        <taxon>Tritrichomonadidae</taxon>
        <taxon>Tritrichomonas</taxon>
    </lineage>
</organism>
<evidence type="ECO:0000313" key="2">
    <source>
        <dbReference type="EMBL" id="OHT17019.1"/>
    </source>
</evidence>
<dbReference type="VEuPathDB" id="TrichDB:TRFO_12714"/>
<proteinExistence type="predicted"/>
<evidence type="ECO:0000256" key="1">
    <source>
        <dbReference type="SAM" id="MobiDB-lite"/>
    </source>
</evidence>
<dbReference type="AlphaFoldDB" id="A0A1J4L0Q6"/>
<evidence type="ECO:0000313" key="3">
    <source>
        <dbReference type="Proteomes" id="UP000179807"/>
    </source>
</evidence>
<sequence>MNADKISDDDDDDEVYKPEDEQSDDDSDTDDPDTQDSNQNSTSPDLRYILDRFKECTRIPLNQIFITPLPTLHDLPKSHFTVTQWDMLRHQCRLHFALLCRSVCFVQYCASGDPILKGILTLIYAFNEIFKSSIESTNNLNELYGKRIFIPALGDPEKSLIRNSVHIINHFLDQKSTDDIIEAPFMLEIFRSFQFNGEERPLSFKGILAWSPEESDLLKLAAKRFNTADEIQKYVMPGRTLKVINEQFNEYQQQIQKENQHNKKKQKKKGSDTNEDNEMFIVQKDMKFTEVSCLPASLAPQ</sequence>
<dbReference type="EMBL" id="MLAK01000046">
    <property type="protein sequence ID" value="OHT17019.1"/>
    <property type="molecule type" value="Genomic_DNA"/>
</dbReference>
<feature type="region of interest" description="Disordered" evidence="1">
    <location>
        <begin position="1"/>
        <end position="44"/>
    </location>
</feature>
<dbReference type="GeneID" id="94831510"/>
<feature type="compositionally biased region" description="Acidic residues" evidence="1">
    <location>
        <begin position="21"/>
        <end position="34"/>
    </location>
</feature>
<reference evidence="2" key="1">
    <citation type="submission" date="2016-10" db="EMBL/GenBank/DDBJ databases">
        <authorList>
            <person name="Benchimol M."/>
            <person name="Almeida L.G."/>
            <person name="Vasconcelos A.T."/>
            <person name="Perreira-Neves A."/>
            <person name="Rosa I.A."/>
            <person name="Tasca T."/>
            <person name="Bogo M.R."/>
            <person name="de Souza W."/>
        </authorList>
    </citation>
    <scope>NUCLEOTIDE SEQUENCE [LARGE SCALE GENOMIC DNA]</scope>
    <source>
        <strain evidence="2">K</strain>
    </source>
</reference>
<dbReference type="Proteomes" id="UP000179807">
    <property type="component" value="Unassembled WGS sequence"/>
</dbReference>
<gene>
    <name evidence="2" type="ORF">TRFO_12714</name>
</gene>